<evidence type="ECO:0000313" key="2">
    <source>
        <dbReference type="Proteomes" id="UP000488506"/>
    </source>
</evidence>
<reference evidence="1 2" key="1">
    <citation type="submission" date="2019-12" db="EMBL/GenBank/DDBJ databases">
        <authorList>
            <person name="Wolfe R."/>
            <person name="Danczak R."/>
            <person name="Wilkins M."/>
        </authorList>
    </citation>
    <scope>NUCLEOTIDE SEQUENCE [LARGE SCALE GENOMIC DNA]</scope>
    <source>
        <strain evidence="1">X2_MaxBin.013</strain>
    </source>
</reference>
<evidence type="ECO:0000313" key="1">
    <source>
        <dbReference type="EMBL" id="KAF0134800.1"/>
    </source>
</evidence>
<comment type="caution">
    <text evidence="1">The sequence shown here is derived from an EMBL/GenBank/DDBJ whole genome shotgun (WGS) entry which is preliminary data.</text>
</comment>
<sequence length="66" mass="7533">MNYLIALMVLLSGFNLFVEPQIEDSMIYFPTKEIAETPASIGIQYEDIIIKTPDGRNIYGWFMGRG</sequence>
<gene>
    <name evidence="1" type="ORF">FD145_368</name>
</gene>
<dbReference type="AlphaFoldDB" id="A0A833L4I3"/>
<name>A0A833L4I3_UNCSA</name>
<protein>
    <submittedName>
        <fullName evidence="1">Uncharacterized protein</fullName>
    </submittedName>
</protein>
<dbReference type="EMBL" id="WPAF01000004">
    <property type="protein sequence ID" value="KAF0134800.1"/>
    <property type="molecule type" value="Genomic_DNA"/>
</dbReference>
<accession>A0A833L4I3</accession>
<dbReference type="Proteomes" id="UP000488506">
    <property type="component" value="Unassembled WGS sequence"/>
</dbReference>
<proteinExistence type="predicted"/>
<organism evidence="1 2">
    <name type="scientific">Candidatus Saganbacteria bacterium</name>
    <dbReference type="NCBI Taxonomy" id="2575572"/>
    <lineage>
        <taxon>Bacteria</taxon>
        <taxon>Bacillati</taxon>
        <taxon>Saganbacteria</taxon>
    </lineage>
</organism>